<dbReference type="Pfam" id="PF07890">
    <property type="entry name" value="Rrp15p"/>
    <property type="match status" value="1"/>
</dbReference>
<name>A0A2J7R6N6_9NEOP</name>
<evidence type="ECO:0000313" key="5">
    <source>
        <dbReference type="Proteomes" id="UP000235965"/>
    </source>
</evidence>
<dbReference type="PANTHER" id="PTHR13245:SF14">
    <property type="entry name" value="RRP15-LIKE PROTEIN"/>
    <property type="match status" value="1"/>
</dbReference>
<sequence length="253" mass="28542">MIIMTTNECSAKVSVWKERETDLLGECYLSKEKRGSTNEPGTAVREYDSEGEVDVNGSNPGWADAMTRVLNSKKPRKCRSIVLSRAKKLNEPAKTVKEEETAFEVGGIKQEVASPEKHTRRKQQELQCKFRVKPSILDRDREKRLSKIATRGVVQLFNAVRQQQKSLESQLNEAGSSERKRDKVMKSLDKRAFLDILMGHSHSEPVDSSIKLEAELKVRRAYMQMRTLKIPCSGCISFNYIAGGEVPYVACSA</sequence>
<dbReference type="OrthoDB" id="20949at2759"/>
<dbReference type="EMBL" id="NEVH01006756">
    <property type="protein sequence ID" value="PNF36494.1"/>
    <property type="molecule type" value="Genomic_DNA"/>
</dbReference>
<dbReference type="GO" id="GO:0000470">
    <property type="term" value="P:maturation of LSU-rRNA"/>
    <property type="evidence" value="ECO:0007669"/>
    <property type="project" value="TreeGrafter"/>
</dbReference>
<evidence type="ECO:0000256" key="1">
    <source>
        <dbReference type="ARBA" id="ARBA00007462"/>
    </source>
</evidence>
<dbReference type="Proteomes" id="UP000235965">
    <property type="component" value="Unassembled WGS sequence"/>
</dbReference>
<dbReference type="InterPro" id="IPR012459">
    <property type="entry name" value="Rrp15"/>
</dbReference>
<feature type="region of interest" description="Disordered" evidence="3">
    <location>
        <begin position="32"/>
        <end position="59"/>
    </location>
</feature>
<comment type="caution">
    <text evidence="4">The sequence shown here is derived from an EMBL/GenBank/DDBJ whole genome shotgun (WGS) entry which is preliminary data.</text>
</comment>
<evidence type="ECO:0000313" key="4">
    <source>
        <dbReference type="EMBL" id="PNF36494.1"/>
    </source>
</evidence>
<dbReference type="AlphaFoldDB" id="A0A2J7R6N6"/>
<comment type="similarity">
    <text evidence="1">Belongs to the RRP15 family.</text>
</comment>
<accession>A0A2J7R6N6</accession>
<dbReference type="GO" id="GO:0000460">
    <property type="term" value="P:maturation of 5.8S rRNA"/>
    <property type="evidence" value="ECO:0007669"/>
    <property type="project" value="TreeGrafter"/>
</dbReference>
<evidence type="ECO:0000256" key="3">
    <source>
        <dbReference type="SAM" id="MobiDB-lite"/>
    </source>
</evidence>
<organism evidence="4 5">
    <name type="scientific">Cryptotermes secundus</name>
    <dbReference type="NCBI Taxonomy" id="105785"/>
    <lineage>
        <taxon>Eukaryota</taxon>
        <taxon>Metazoa</taxon>
        <taxon>Ecdysozoa</taxon>
        <taxon>Arthropoda</taxon>
        <taxon>Hexapoda</taxon>
        <taxon>Insecta</taxon>
        <taxon>Pterygota</taxon>
        <taxon>Neoptera</taxon>
        <taxon>Polyneoptera</taxon>
        <taxon>Dictyoptera</taxon>
        <taxon>Blattodea</taxon>
        <taxon>Blattoidea</taxon>
        <taxon>Termitoidae</taxon>
        <taxon>Kalotermitidae</taxon>
        <taxon>Cryptotermitinae</taxon>
        <taxon>Cryptotermes</taxon>
    </lineage>
</organism>
<keyword evidence="5" id="KW-1185">Reference proteome</keyword>
<protein>
    <recommendedName>
        <fullName evidence="2">RRP15-like protein</fullName>
    </recommendedName>
</protein>
<dbReference type="GO" id="GO:0030687">
    <property type="term" value="C:preribosome, large subunit precursor"/>
    <property type="evidence" value="ECO:0007669"/>
    <property type="project" value="TreeGrafter"/>
</dbReference>
<gene>
    <name evidence="4" type="ORF">B7P43_G15881</name>
</gene>
<dbReference type="PANTHER" id="PTHR13245">
    <property type="entry name" value="RRP15-LIKE PROTEIN"/>
    <property type="match status" value="1"/>
</dbReference>
<proteinExistence type="inferred from homology"/>
<evidence type="ECO:0000256" key="2">
    <source>
        <dbReference type="ARBA" id="ARBA00017475"/>
    </source>
</evidence>
<reference evidence="4 5" key="1">
    <citation type="submission" date="2017-12" db="EMBL/GenBank/DDBJ databases">
        <title>Hemimetabolous genomes reveal molecular basis of termite eusociality.</title>
        <authorList>
            <person name="Harrison M.C."/>
            <person name="Jongepier E."/>
            <person name="Robertson H.M."/>
            <person name="Arning N."/>
            <person name="Bitard-Feildel T."/>
            <person name="Chao H."/>
            <person name="Childers C.P."/>
            <person name="Dinh H."/>
            <person name="Doddapaneni H."/>
            <person name="Dugan S."/>
            <person name="Gowin J."/>
            <person name="Greiner C."/>
            <person name="Han Y."/>
            <person name="Hu H."/>
            <person name="Hughes D.S.T."/>
            <person name="Huylmans A.-K."/>
            <person name="Kemena C."/>
            <person name="Kremer L.P.M."/>
            <person name="Lee S.L."/>
            <person name="Lopez-Ezquerra A."/>
            <person name="Mallet L."/>
            <person name="Monroy-Kuhn J.M."/>
            <person name="Moser A."/>
            <person name="Murali S.C."/>
            <person name="Muzny D.M."/>
            <person name="Otani S."/>
            <person name="Piulachs M.-D."/>
            <person name="Poelchau M."/>
            <person name="Qu J."/>
            <person name="Schaub F."/>
            <person name="Wada-Katsumata A."/>
            <person name="Worley K.C."/>
            <person name="Xie Q."/>
            <person name="Ylla G."/>
            <person name="Poulsen M."/>
            <person name="Gibbs R.A."/>
            <person name="Schal C."/>
            <person name="Richards S."/>
            <person name="Belles X."/>
            <person name="Korb J."/>
            <person name="Bornberg-Bauer E."/>
        </authorList>
    </citation>
    <scope>NUCLEOTIDE SEQUENCE [LARGE SCALE GENOMIC DNA]</scope>
    <source>
        <tissue evidence="4">Whole body</tissue>
    </source>
</reference>